<gene>
    <name evidence="1" type="ORF">MERR_LOCUS5029</name>
</gene>
<reference evidence="1" key="1">
    <citation type="submission" date="2020-01" db="EMBL/GenBank/DDBJ databases">
        <authorList>
            <person name="Mishra B."/>
        </authorList>
    </citation>
    <scope>NUCLEOTIDE SEQUENCE [LARGE SCALE GENOMIC DNA]</scope>
</reference>
<proteinExistence type="predicted"/>
<evidence type="ECO:0000313" key="2">
    <source>
        <dbReference type="Proteomes" id="UP000467841"/>
    </source>
</evidence>
<organism evidence="1 2">
    <name type="scientific">Microthlaspi erraticum</name>
    <dbReference type="NCBI Taxonomy" id="1685480"/>
    <lineage>
        <taxon>Eukaryota</taxon>
        <taxon>Viridiplantae</taxon>
        <taxon>Streptophyta</taxon>
        <taxon>Embryophyta</taxon>
        <taxon>Tracheophyta</taxon>
        <taxon>Spermatophyta</taxon>
        <taxon>Magnoliopsida</taxon>
        <taxon>eudicotyledons</taxon>
        <taxon>Gunneridae</taxon>
        <taxon>Pentapetalae</taxon>
        <taxon>rosids</taxon>
        <taxon>malvids</taxon>
        <taxon>Brassicales</taxon>
        <taxon>Brassicaceae</taxon>
        <taxon>Coluteocarpeae</taxon>
        <taxon>Microthlaspi</taxon>
    </lineage>
</organism>
<name>A0A6D2HP07_9BRAS</name>
<protein>
    <submittedName>
        <fullName evidence="1">Uncharacterized protein</fullName>
    </submittedName>
</protein>
<dbReference type="OrthoDB" id="1100546at2759"/>
<dbReference type="Proteomes" id="UP000467841">
    <property type="component" value="Unassembled WGS sequence"/>
</dbReference>
<accession>A0A6D2HP07</accession>
<keyword evidence="2" id="KW-1185">Reference proteome</keyword>
<sequence>MAILLMKIEARRLKTPPRWTAEIAPSLLRINLRPSRCPELEPIREDRVEEYDDECHVKSFIGQKESRAMIQAETLLSGFTGAPTGPSPSLLRAHSVTLCLNTTVWF</sequence>
<evidence type="ECO:0000313" key="1">
    <source>
        <dbReference type="EMBL" id="CAA7017794.1"/>
    </source>
</evidence>
<dbReference type="AlphaFoldDB" id="A0A6D2HP07"/>
<comment type="caution">
    <text evidence="1">The sequence shown here is derived from an EMBL/GenBank/DDBJ whole genome shotgun (WGS) entry which is preliminary data.</text>
</comment>
<dbReference type="EMBL" id="CACVBM020000333">
    <property type="protein sequence ID" value="CAA7017794.1"/>
    <property type="molecule type" value="Genomic_DNA"/>
</dbReference>